<feature type="active site" description="Proton acceptor" evidence="8">
    <location>
        <position position="59"/>
    </location>
</feature>
<dbReference type="CDD" id="cd04724">
    <property type="entry name" value="Tryptophan_synthase_alpha"/>
    <property type="match status" value="1"/>
</dbReference>
<dbReference type="NCBIfam" id="TIGR00262">
    <property type="entry name" value="trpA"/>
    <property type="match status" value="1"/>
</dbReference>
<evidence type="ECO:0000256" key="1">
    <source>
        <dbReference type="ARBA" id="ARBA00004733"/>
    </source>
</evidence>
<dbReference type="GO" id="GO:0004834">
    <property type="term" value="F:tryptophan synthase activity"/>
    <property type="evidence" value="ECO:0007669"/>
    <property type="project" value="UniProtKB-UniRule"/>
</dbReference>
<evidence type="ECO:0000256" key="8">
    <source>
        <dbReference type="HAMAP-Rule" id="MF_00131"/>
    </source>
</evidence>
<feature type="active site" description="Proton acceptor" evidence="8">
    <location>
        <position position="48"/>
    </location>
</feature>
<evidence type="ECO:0000256" key="4">
    <source>
        <dbReference type="ARBA" id="ARBA00022822"/>
    </source>
</evidence>
<dbReference type="UniPathway" id="UPA00035">
    <property type="reaction ID" value="UER00044"/>
</dbReference>
<dbReference type="InterPro" id="IPR013785">
    <property type="entry name" value="Aldolase_TIM"/>
</dbReference>
<evidence type="ECO:0000256" key="2">
    <source>
        <dbReference type="ARBA" id="ARBA00011270"/>
    </source>
</evidence>
<sequence>MGLQSYIEQRKADKSLLVMAHVVCGYPSFEANMAELEIMAEAGVDLVELQFPFSEPSADGPLFVRANEMSLQNGTTVNDCFEFMAAVTARFPFKVLMMGYYNTVFKLGEEQFLRRLKAAGGVGYILPDLPIEEAGSLHALSAELGLEPIILMTPTNSDERLAQLAAAARGFVYVVARKGVTGSKTQMGDDVAALVARCRAHTDLPLGVGFGISDRSDMEYLRGHADMAIVGTAALRAWEQGGAEQLRQFFSDLVAA</sequence>
<evidence type="ECO:0000256" key="5">
    <source>
        <dbReference type="ARBA" id="ARBA00023141"/>
    </source>
</evidence>
<dbReference type="Gene3D" id="3.20.20.70">
    <property type="entry name" value="Aldolase class I"/>
    <property type="match status" value="1"/>
</dbReference>
<dbReference type="GO" id="GO:0005829">
    <property type="term" value="C:cytosol"/>
    <property type="evidence" value="ECO:0007669"/>
    <property type="project" value="TreeGrafter"/>
</dbReference>
<keyword evidence="11" id="KW-1185">Reference proteome</keyword>
<comment type="function">
    <text evidence="8">The alpha subunit is responsible for the aldol cleavage of indoleglycerol phosphate to indole and glyceraldehyde 3-phosphate.</text>
</comment>
<dbReference type="SUPFAM" id="SSF51366">
    <property type="entry name" value="Ribulose-phoshate binding barrel"/>
    <property type="match status" value="1"/>
</dbReference>
<evidence type="ECO:0000313" key="11">
    <source>
        <dbReference type="Proteomes" id="UP000298133"/>
    </source>
</evidence>
<evidence type="ECO:0000256" key="9">
    <source>
        <dbReference type="RuleBase" id="RU003662"/>
    </source>
</evidence>
<evidence type="ECO:0000313" key="10">
    <source>
        <dbReference type="EMBL" id="TFH68459.1"/>
    </source>
</evidence>
<evidence type="ECO:0000256" key="7">
    <source>
        <dbReference type="ARBA" id="ARBA00049047"/>
    </source>
</evidence>
<keyword evidence="6 8" id="KW-0456">Lyase</keyword>
<comment type="subunit">
    <text evidence="2 8">Tetramer of two alpha and two beta chains.</text>
</comment>
<keyword evidence="5 8" id="KW-0057">Aromatic amino acid biosynthesis</keyword>
<dbReference type="PANTHER" id="PTHR43406">
    <property type="entry name" value="TRYPTOPHAN SYNTHASE, ALPHA CHAIN"/>
    <property type="match status" value="1"/>
</dbReference>
<evidence type="ECO:0000256" key="6">
    <source>
        <dbReference type="ARBA" id="ARBA00023239"/>
    </source>
</evidence>
<comment type="similarity">
    <text evidence="8 9">Belongs to the TrpA family.</text>
</comment>
<dbReference type="OrthoDB" id="9804578at2"/>
<dbReference type="InterPro" id="IPR002028">
    <property type="entry name" value="Trp_synthase_suA"/>
</dbReference>
<dbReference type="PANTHER" id="PTHR43406:SF1">
    <property type="entry name" value="TRYPTOPHAN SYNTHASE ALPHA CHAIN, CHLOROPLASTIC"/>
    <property type="match status" value="1"/>
</dbReference>
<accession>A0A4Y8ULE0</accession>
<comment type="pathway">
    <text evidence="1 8">Amino-acid biosynthesis; L-tryptophan biosynthesis; L-tryptophan from chorismate: step 5/5.</text>
</comment>
<organism evidence="10 11">
    <name type="scientific">Gammaproteobacteria bacterium LSUCC0057</name>
    <dbReference type="NCBI Taxonomy" id="2559237"/>
    <lineage>
        <taxon>Bacteria</taxon>
        <taxon>Pseudomonadati</taxon>
        <taxon>Pseudomonadota</taxon>
        <taxon>Gammaproteobacteria</taxon>
        <taxon>Cellvibrionales</taxon>
        <taxon>Porticoccaceae</taxon>
        <taxon>SAR92 clade</taxon>
    </lineage>
</organism>
<dbReference type="InterPro" id="IPR011060">
    <property type="entry name" value="RibuloseP-bd_barrel"/>
</dbReference>
<reference evidence="10 11" key="1">
    <citation type="submission" date="2019-03" db="EMBL/GenBank/DDBJ databases">
        <title>Draft genome of Gammaproteobacteria bacterium LSUCC0057, a member of the SAR92 clade.</title>
        <authorList>
            <person name="Lanclos V.C."/>
            <person name="Doiron C."/>
            <person name="Henson M.W."/>
            <person name="Thrash J.C."/>
        </authorList>
    </citation>
    <scope>NUCLEOTIDE SEQUENCE [LARGE SCALE GENOMIC DNA]</scope>
    <source>
        <strain evidence="10 11">LSUCC0057</strain>
    </source>
</reference>
<dbReference type="Pfam" id="PF00290">
    <property type="entry name" value="Trp_syntA"/>
    <property type="match status" value="1"/>
</dbReference>
<comment type="caution">
    <text evidence="10">The sequence shown here is derived from an EMBL/GenBank/DDBJ whole genome shotgun (WGS) entry which is preliminary data.</text>
</comment>
<evidence type="ECO:0000256" key="3">
    <source>
        <dbReference type="ARBA" id="ARBA00022605"/>
    </source>
</evidence>
<dbReference type="EMBL" id="SPIA01000001">
    <property type="protein sequence ID" value="TFH68459.1"/>
    <property type="molecule type" value="Genomic_DNA"/>
</dbReference>
<keyword evidence="3 8" id="KW-0028">Amino-acid biosynthesis</keyword>
<comment type="catalytic activity">
    <reaction evidence="7 8">
        <text>(1S,2R)-1-C-(indol-3-yl)glycerol 3-phosphate + L-serine = D-glyceraldehyde 3-phosphate + L-tryptophan + H2O</text>
        <dbReference type="Rhea" id="RHEA:10532"/>
        <dbReference type="ChEBI" id="CHEBI:15377"/>
        <dbReference type="ChEBI" id="CHEBI:33384"/>
        <dbReference type="ChEBI" id="CHEBI:57912"/>
        <dbReference type="ChEBI" id="CHEBI:58866"/>
        <dbReference type="ChEBI" id="CHEBI:59776"/>
        <dbReference type="EC" id="4.2.1.20"/>
    </reaction>
</comment>
<keyword evidence="4 8" id="KW-0822">Tryptophan biosynthesis</keyword>
<dbReference type="Proteomes" id="UP000298133">
    <property type="component" value="Unassembled WGS sequence"/>
</dbReference>
<dbReference type="EC" id="4.2.1.20" evidence="8"/>
<dbReference type="HAMAP" id="MF_00131">
    <property type="entry name" value="Trp_synth_alpha"/>
    <property type="match status" value="1"/>
</dbReference>
<protein>
    <recommendedName>
        <fullName evidence="8">Tryptophan synthase alpha chain</fullName>
        <ecNumber evidence="8">4.2.1.20</ecNumber>
    </recommendedName>
</protein>
<name>A0A4Y8ULE0_9GAMM</name>
<proteinExistence type="inferred from homology"/>
<gene>
    <name evidence="8" type="primary">trpA</name>
    <name evidence="10" type="ORF">E3W66_00410</name>
</gene>
<dbReference type="AlphaFoldDB" id="A0A4Y8ULE0"/>